<dbReference type="AlphaFoldDB" id="A0A7U2NQK6"/>
<sequence length="81" mass="8369">MAVYQSSAVFSFYFRASAGAADICKLSLAVFACAILDVASAALVAITIALAFVFDVTIFEATVPHIAVPQLVVVDVSAIEG</sequence>
<reference evidence="3" key="1">
    <citation type="journal article" date="2021" name="BMC Genomics">
        <title>Chromosome-level genome assembly and manually-curated proteome of model necrotroph Parastagonospora nodorum Sn15 reveals a genome-wide trove of candidate effector homologs, and redundancy of virulence-related functions within an accessory chromosome.</title>
        <authorList>
            <person name="Bertazzoni S."/>
            <person name="Jones D.A.B."/>
            <person name="Phan H.T."/>
            <person name="Tan K.-C."/>
            <person name="Hane J.K."/>
        </authorList>
    </citation>
    <scope>NUCLEOTIDE SEQUENCE [LARGE SCALE GENOMIC DNA]</scope>
    <source>
        <strain evidence="3">SN15 / ATCC MYA-4574 / FGSC 10173)</strain>
    </source>
</reference>
<evidence type="ECO:0000313" key="3">
    <source>
        <dbReference type="Proteomes" id="UP000663193"/>
    </source>
</evidence>
<name>A0A7U2NQK6_PHANO</name>
<keyword evidence="1" id="KW-1133">Transmembrane helix</keyword>
<accession>A0A7U2NQK6</accession>
<dbReference type="Proteomes" id="UP000663193">
    <property type="component" value="Chromosome 21"/>
</dbReference>
<organism evidence="2 3">
    <name type="scientific">Phaeosphaeria nodorum (strain SN15 / ATCC MYA-4574 / FGSC 10173)</name>
    <name type="common">Glume blotch fungus</name>
    <name type="synonym">Parastagonospora nodorum</name>
    <dbReference type="NCBI Taxonomy" id="321614"/>
    <lineage>
        <taxon>Eukaryota</taxon>
        <taxon>Fungi</taxon>
        <taxon>Dikarya</taxon>
        <taxon>Ascomycota</taxon>
        <taxon>Pezizomycotina</taxon>
        <taxon>Dothideomycetes</taxon>
        <taxon>Pleosporomycetidae</taxon>
        <taxon>Pleosporales</taxon>
        <taxon>Pleosporineae</taxon>
        <taxon>Phaeosphaeriaceae</taxon>
        <taxon>Parastagonospora</taxon>
    </lineage>
</organism>
<dbReference type="VEuPathDB" id="FungiDB:JI435_446380"/>
<dbReference type="EMBL" id="CP069043">
    <property type="protein sequence ID" value="QRD06779.1"/>
    <property type="molecule type" value="Genomic_DNA"/>
</dbReference>
<gene>
    <name evidence="2" type="ORF">JI435_446380</name>
</gene>
<feature type="transmembrane region" description="Helical" evidence="1">
    <location>
        <begin position="28"/>
        <end position="54"/>
    </location>
</feature>
<protein>
    <submittedName>
        <fullName evidence="2">Uncharacterized protein</fullName>
    </submittedName>
</protein>
<evidence type="ECO:0000256" key="1">
    <source>
        <dbReference type="SAM" id="Phobius"/>
    </source>
</evidence>
<keyword evidence="1" id="KW-0472">Membrane</keyword>
<keyword evidence="3" id="KW-1185">Reference proteome</keyword>
<evidence type="ECO:0000313" key="2">
    <source>
        <dbReference type="EMBL" id="QRD06779.1"/>
    </source>
</evidence>
<proteinExistence type="predicted"/>
<keyword evidence="1" id="KW-0812">Transmembrane</keyword>